<name>A0ABW1A735_9ACTN</name>
<dbReference type="SUPFAM" id="SSF53474">
    <property type="entry name" value="alpha/beta-Hydrolases"/>
    <property type="match status" value="1"/>
</dbReference>
<gene>
    <name evidence="2" type="ORF">ACFPZN_25850</name>
</gene>
<sequence>MRNPLAELLFVHGGGAESGRLDRLVGALRERSISVWAVNAASGRRRPAPDGPAAMQDLAGALGALADRARRGPPLILGGHSLGGTVAALAACADTLPGAERCAGMVLTSTPVSPLPRVEGLADGAPVGLDLSRLYTPGSAAREDDRAGSVRPSTLRPAWDRLAERLPVLDLPVMFVHGMSDTIVPARHNHAWAGRLKHAEFAGFHGSRHDVLNATGHRRVATTIADFVLAAALDHAAG</sequence>
<dbReference type="InterPro" id="IPR029058">
    <property type="entry name" value="AB_hydrolase_fold"/>
</dbReference>
<reference evidence="3" key="1">
    <citation type="journal article" date="2019" name="Int. J. Syst. Evol. Microbiol.">
        <title>The Global Catalogue of Microorganisms (GCM) 10K type strain sequencing project: providing services to taxonomists for standard genome sequencing and annotation.</title>
        <authorList>
            <consortium name="The Broad Institute Genomics Platform"/>
            <consortium name="The Broad Institute Genome Sequencing Center for Infectious Disease"/>
            <person name="Wu L."/>
            <person name="Ma J."/>
        </authorList>
    </citation>
    <scope>NUCLEOTIDE SEQUENCE [LARGE SCALE GENOMIC DNA]</scope>
    <source>
        <strain evidence="3">KCTC 42087</strain>
    </source>
</reference>
<comment type="caution">
    <text evidence="2">The sequence shown here is derived from an EMBL/GenBank/DDBJ whole genome shotgun (WGS) entry which is preliminary data.</text>
</comment>
<keyword evidence="2" id="KW-0378">Hydrolase</keyword>
<keyword evidence="3" id="KW-1185">Reference proteome</keyword>
<dbReference type="RefSeq" id="WP_378284767.1">
    <property type="nucleotide sequence ID" value="NZ_JBHSON010000038.1"/>
</dbReference>
<dbReference type="InterPro" id="IPR022742">
    <property type="entry name" value="Hydrolase_4"/>
</dbReference>
<dbReference type="Proteomes" id="UP001596074">
    <property type="component" value="Unassembled WGS sequence"/>
</dbReference>
<organism evidence="2 3">
    <name type="scientific">Actinomadura rugatobispora</name>
    <dbReference type="NCBI Taxonomy" id="1994"/>
    <lineage>
        <taxon>Bacteria</taxon>
        <taxon>Bacillati</taxon>
        <taxon>Actinomycetota</taxon>
        <taxon>Actinomycetes</taxon>
        <taxon>Streptosporangiales</taxon>
        <taxon>Thermomonosporaceae</taxon>
        <taxon>Actinomadura</taxon>
    </lineage>
</organism>
<dbReference type="GO" id="GO:0016787">
    <property type="term" value="F:hydrolase activity"/>
    <property type="evidence" value="ECO:0007669"/>
    <property type="project" value="UniProtKB-KW"/>
</dbReference>
<feature type="domain" description="Serine aminopeptidase S33" evidence="1">
    <location>
        <begin position="3"/>
        <end position="117"/>
    </location>
</feature>
<dbReference type="Gene3D" id="3.40.50.1820">
    <property type="entry name" value="alpha/beta hydrolase"/>
    <property type="match status" value="1"/>
</dbReference>
<accession>A0ABW1A735</accession>
<protein>
    <submittedName>
        <fullName evidence="2">Alpha/beta hydrolase</fullName>
    </submittedName>
</protein>
<evidence type="ECO:0000259" key="1">
    <source>
        <dbReference type="Pfam" id="PF12146"/>
    </source>
</evidence>
<evidence type="ECO:0000313" key="3">
    <source>
        <dbReference type="Proteomes" id="UP001596074"/>
    </source>
</evidence>
<evidence type="ECO:0000313" key="2">
    <source>
        <dbReference type="EMBL" id="MFC5749055.1"/>
    </source>
</evidence>
<dbReference type="Pfam" id="PF12146">
    <property type="entry name" value="Hydrolase_4"/>
    <property type="match status" value="1"/>
</dbReference>
<proteinExistence type="predicted"/>
<dbReference type="EMBL" id="JBHSON010000038">
    <property type="protein sequence ID" value="MFC5749055.1"/>
    <property type="molecule type" value="Genomic_DNA"/>
</dbReference>